<organism evidence="5">
    <name type="scientific">Schistosoma haematobium</name>
    <name type="common">Blood fluke</name>
    <dbReference type="NCBI Taxonomy" id="6185"/>
    <lineage>
        <taxon>Eukaryota</taxon>
        <taxon>Metazoa</taxon>
        <taxon>Spiralia</taxon>
        <taxon>Lophotrochozoa</taxon>
        <taxon>Platyhelminthes</taxon>
        <taxon>Trematoda</taxon>
        <taxon>Digenea</taxon>
        <taxon>Strigeidida</taxon>
        <taxon>Schistosomatoidea</taxon>
        <taxon>Schistosomatidae</taxon>
        <taxon>Schistosoma</taxon>
    </lineage>
</organism>
<comment type="subcellular location">
    <subcellularLocation>
        <location evidence="1">Membrane</location>
        <topology evidence="1">Multi-pass membrane protein</topology>
    </subcellularLocation>
</comment>
<dbReference type="EMBL" id="KL252125">
    <property type="protein sequence ID" value="KGB41801.1"/>
    <property type="molecule type" value="Genomic_DNA"/>
</dbReference>
<keyword evidence="3" id="KW-1133">Transmembrane helix</keyword>
<dbReference type="PANTHER" id="PTHR13377:SF3">
    <property type="entry name" value="TRANSMEMBRANE PROTEIN 115"/>
    <property type="match status" value="1"/>
</dbReference>
<keyword evidence="2 5" id="KW-0812">Transmembrane</keyword>
<evidence type="ECO:0000256" key="1">
    <source>
        <dbReference type="ARBA" id="ARBA00004141"/>
    </source>
</evidence>
<evidence type="ECO:0000313" key="5">
    <source>
        <dbReference type="EMBL" id="KGB41801.1"/>
    </source>
</evidence>
<dbReference type="AlphaFoldDB" id="A0A095B3P6"/>
<dbReference type="GO" id="GO:0016020">
    <property type="term" value="C:membrane"/>
    <property type="evidence" value="ECO:0007669"/>
    <property type="project" value="UniProtKB-SubCell"/>
</dbReference>
<sequence length="217" mass="23933">MRLAELVSVNLSILFPEPIDKVVSIPSNVFYQLLLRTKFCPGLKRESEVTVEPLLTFGPHGMVSSDPERHRRIALKALNERFAKAGVSSRAQNEVIEWPSLIDPDDTQKTDNNKSDESSVIIELPTITNPSSTDTLNTLNSSNVRIALKALNERFAKAGVSSRAQNEVIEWSSLIDPDDTQKTDNNKSDESSVIIELPTITNPSSTDTLNTLNSSNV</sequence>
<dbReference type="GO" id="GO:0006890">
    <property type="term" value="P:retrograde vesicle-mediated transport, Golgi to endoplasmic reticulum"/>
    <property type="evidence" value="ECO:0007669"/>
    <property type="project" value="InterPro"/>
</dbReference>
<dbReference type="PANTHER" id="PTHR13377">
    <property type="entry name" value="PLACENTAL PROTEIN 6"/>
    <property type="match status" value="1"/>
</dbReference>
<accession>A0A095B3P6</accession>
<reference evidence="5" key="1">
    <citation type="journal article" date="2012" name="Nat. Genet.">
        <title>Whole-genome sequence of Schistosoma haematobium.</title>
        <authorList>
            <person name="Young N.D."/>
            <person name="Jex A.R."/>
            <person name="Li B."/>
            <person name="Liu S."/>
            <person name="Yang L."/>
            <person name="Xiong Z."/>
            <person name="Li Y."/>
            <person name="Cantacessi C."/>
            <person name="Hall R.S."/>
            <person name="Xu X."/>
            <person name="Chen F."/>
            <person name="Wu X."/>
            <person name="Zerlotini A."/>
            <person name="Oliveira G."/>
            <person name="Hofmann A."/>
            <person name="Zhang G."/>
            <person name="Fang X."/>
            <person name="Kang Y."/>
            <person name="Campbell B.E."/>
            <person name="Loukas A."/>
            <person name="Ranganathan S."/>
            <person name="Rollinson D."/>
            <person name="Rinaldi G."/>
            <person name="Brindley P.J."/>
            <person name="Yang H."/>
            <person name="Wang J."/>
            <person name="Wang J."/>
            <person name="Gasser R.B."/>
        </authorList>
    </citation>
    <scope>NUCLEOTIDE SEQUENCE [LARGE SCALE GENOMIC DNA]</scope>
</reference>
<dbReference type="InterPro" id="IPR013861">
    <property type="entry name" value="TMEM115/Pdh1/Rbl19"/>
</dbReference>
<evidence type="ECO:0000256" key="3">
    <source>
        <dbReference type="ARBA" id="ARBA00022989"/>
    </source>
</evidence>
<evidence type="ECO:0000256" key="4">
    <source>
        <dbReference type="ARBA" id="ARBA00023136"/>
    </source>
</evidence>
<dbReference type="GO" id="GO:0005794">
    <property type="term" value="C:Golgi apparatus"/>
    <property type="evidence" value="ECO:0007669"/>
    <property type="project" value="TreeGrafter"/>
</dbReference>
<proteinExistence type="predicted"/>
<keyword evidence="4" id="KW-0472">Membrane</keyword>
<gene>
    <name evidence="5" type="ORF">MS3_10349</name>
</gene>
<name>A0A095B3P6_SCHHA</name>
<protein>
    <submittedName>
        <fullName evidence="5">Transmembrane protein 115</fullName>
    </submittedName>
</protein>
<dbReference type="STRING" id="6185.A0A095B3P6"/>
<evidence type="ECO:0000256" key="2">
    <source>
        <dbReference type="ARBA" id="ARBA00022692"/>
    </source>
</evidence>